<gene>
    <name evidence="3" type="ORF">J3U87_03080</name>
</gene>
<evidence type="ECO:0000256" key="1">
    <source>
        <dbReference type="ARBA" id="ARBA00023284"/>
    </source>
</evidence>
<dbReference type="PANTHER" id="PTHR42852">
    <property type="entry name" value="THIOL:DISULFIDE INTERCHANGE PROTEIN DSBE"/>
    <property type="match status" value="1"/>
</dbReference>
<reference evidence="3" key="1">
    <citation type="submission" date="2021-03" db="EMBL/GenBank/DDBJ databases">
        <title>Acanthopleuribacteraceae sp. M133.</title>
        <authorList>
            <person name="Wang G."/>
        </authorList>
    </citation>
    <scope>NUCLEOTIDE SEQUENCE</scope>
    <source>
        <strain evidence="3">M133</strain>
    </source>
</reference>
<dbReference type="InterPro" id="IPR000866">
    <property type="entry name" value="AhpC/TSA"/>
</dbReference>
<dbReference type="GO" id="GO:0016209">
    <property type="term" value="F:antioxidant activity"/>
    <property type="evidence" value="ECO:0007669"/>
    <property type="project" value="InterPro"/>
</dbReference>
<dbReference type="Gene3D" id="3.40.30.10">
    <property type="entry name" value="Glutaredoxin"/>
    <property type="match status" value="1"/>
</dbReference>
<dbReference type="InterPro" id="IPR036249">
    <property type="entry name" value="Thioredoxin-like_sf"/>
</dbReference>
<protein>
    <submittedName>
        <fullName evidence="3">TlpA family protein disulfide reductase</fullName>
    </submittedName>
</protein>
<organism evidence="3 4">
    <name type="scientific">Sulfidibacter corallicola</name>
    <dbReference type="NCBI Taxonomy" id="2818388"/>
    <lineage>
        <taxon>Bacteria</taxon>
        <taxon>Pseudomonadati</taxon>
        <taxon>Acidobacteriota</taxon>
        <taxon>Holophagae</taxon>
        <taxon>Acanthopleuribacterales</taxon>
        <taxon>Acanthopleuribacteraceae</taxon>
        <taxon>Sulfidibacter</taxon>
    </lineage>
</organism>
<evidence type="ECO:0000259" key="2">
    <source>
        <dbReference type="PROSITE" id="PS51352"/>
    </source>
</evidence>
<dbReference type="GO" id="GO:0016491">
    <property type="term" value="F:oxidoreductase activity"/>
    <property type="evidence" value="ECO:0007669"/>
    <property type="project" value="InterPro"/>
</dbReference>
<name>A0A8A4TPF6_SULCO</name>
<dbReference type="InterPro" id="IPR013766">
    <property type="entry name" value="Thioredoxin_domain"/>
</dbReference>
<keyword evidence="1" id="KW-0676">Redox-active center</keyword>
<evidence type="ECO:0000313" key="3">
    <source>
        <dbReference type="EMBL" id="QTD51430.1"/>
    </source>
</evidence>
<dbReference type="InterPro" id="IPR050553">
    <property type="entry name" value="Thioredoxin_ResA/DsbE_sf"/>
</dbReference>
<dbReference type="KEGG" id="scor:J3U87_03080"/>
<dbReference type="PROSITE" id="PS51352">
    <property type="entry name" value="THIOREDOXIN_2"/>
    <property type="match status" value="1"/>
</dbReference>
<proteinExistence type="predicted"/>
<dbReference type="CDD" id="cd02966">
    <property type="entry name" value="TlpA_like_family"/>
    <property type="match status" value="1"/>
</dbReference>
<accession>A0A8A4TPF6</accession>
<dbReference type="PROSITE" id="PS00194">
    <property type="entry name" value="THIOREDOXIN_1"/>
    <property type="match status" value="1"/>
</dbReference>
<dbReference type="InterPro" id="IPR017937">
    <property type="entry name" value="Thioredoxin_CS"/>
</dbReference>
<dbReference type="Pfam" id="PF00578">
    <property type="entry name" value="AhpC-TSA"/>
    <property type="match status" value="1"/>
</dbReference>
<feature type="domain" description="Thioredoxin" evidence="2">
    <location>
        <begin position="385"/>
        <end position="523"/>
    </location>
</feature>
<sequence length="523" mass="59899">MMTTLLFMLSTLIVNDDKTLRLQDVLAQVDQSMNTYVMSGQSQESKQSVLDLISENELDFGDQVEFLIKKYEVLNLVGDIGEANGVFARIPVKEIAEPTTIYILLQNHLSHPLISPDFPTTLELYRQLARIDEDTLESCLHKTLARNLFPTPKPEWKSDRGKAFMDALADPDHGVLARASSGIRAAYAMAHATTSEDRAKVLAAKFGGAGSWAPRYRILIANRIAEANSQHARDLRTRMLADFAGNSSLRKGPSTGDDHRPANARRARLRYWYATVAFQLAEAWWPTDRERAMKYYADAAQFSPDQTDRSLRHEYHFDLRWCEGLDDYLAPYAKRLGEQREYRKALDAWLRAHALNPKWEKQLEAAFVKVHPNGTLASYYRQFIDNAFPIAPDLKLTTLTGERWHPETYRGKWVFIDFWGTWCGPCRKEIPQLKAFYQKLTEEANGRATFIAIAMRDQEKTLRRFVQKNGLEYPVAMGEEHHVRNFSVSNYPTKFLVTPNGRLIRLDRSKWLQIATGLVFGSD</sequence>
<dbReference type="EMBL" id="CP071793">
    <property type="protein sequence ID" value="QTD51430.1"/>
    <property type="molecule type" value="Genomic_DNA"/>
</dbReference>
<dbReference type="Proteomes" id="UP000663929">
    <property type="component" value="Chromosome"/>
</dbReference>
<dbReference type="RefSeq" id="WP_237381557.1">
    <property type="nucleotide sequence ID" value="NZ_CP071793.1"/>
</dbReference>
<dbReference type="AlphaFoldDB" id="A0A8A4TPF6"/>
<dbReference type="PANTHER" id="PTHR42852:SF13">
    <property type="entry name" value="PROTEIN DIPZ"/>
    <property type="match status" value="1"/>
</dbReference>
<keyword evidence="4" id="KW-1185">Reference proteome</keyword>
<evidence type="ECO:0000313" key="4">
    <source>
        <dbReference type="Proteomes" id="UP000663929"/>
    </source>
</evidence>
<dbReference type="SUPFAM" id="SSF52833">
    <property type="entry name" value="Thioredoxin-like"/>
    <property type="match status" value="1"/>
</dbReference>